<protein>
    <submittedName>
        <fullName evidence="5">Restriction modification system DNA specificity domain-containing protein</fullName>
    </submittedName>
</protein>
<dbReference type="PANTHER" id="PTHR30408">
    <property type="entry name" value="TYPE-1 RESTRICTION ENZYME ECOKI SPECIFICITY PROTEIN"/>
    <property type="match status" value="1"/>
</dbReference>
<evidence type="ECO:0000256" key="2">
    <source>
        <dbReference type="ARBA" id="ARBA00022747"/>
    </source>
</evidence>
<dbReference type="Pfam" id="PF01420">
    <property type="entry name" value="Methylase_S"/>
    <property type="match status" value="1"/>
</dbReference>
<gene>
    <name evidence="5" type="ORF">VII00023_15046</name>
</gene>
<reference evidence="5 6" key="1">
    <citation type="journal article" date="2012" name="Int. J. Syst. Evol. Microbiol.">
        <title>Vibrio caribbeanicus sp. nov., isolated from the marine sponge Scleritoderma cyanea.</title>
        <authorList>
            <person name="Hoffmann M."/>
            <person name="Monday S.R."/>
            <person name="Allard M.W."/>
            <person name="Strain E.A."/>
            <person name="Whittaker P."/>
            <person name="Naum M."/>
            <person name="McCarthy P.J."/>
            <person name="Lopez J.V."/>
            <person name="Fischer M."/>
            <person name="Brown E.W."/>
        </authorList>
    </citation>
    <scope>NUCLEOTIDE SEQUENCE [LARGE SCALE GENOMIC DNA]</scope>
    <source>
        <strain evidence="5 6">ATCC 700023</strain>
    </source>
</reference>
<dbReference type="Proteomes" id="UP000004605">
    <property type="component" value="Unassembled WGS sequence"/>
</dbReference>
<dbReference type="SUPFAM" id="SSF116734">
    <property type="entry name" value="DNA methylase specificity domain"/>
    <property type="match status" value="2"/>
</dbReference>
<dbReference type="InterPro" id="IPR000055">
    <property type="entry name" value="Restrct_endonuc_typeI_TRD"/>
</dbReference>
<dbReference type="EMBL" id="AFWF01000159">
    <property type="protein sequence ID" value="EGU38809.1"/>
    <property type="molecule type" value="Genomic_DNA"/>
</dbReference>
<dbReference type="AlphaFoldDB" id="F9S2Y6"/>
<evidence type="ECO:0000313" key="6">
    <source>
        <dbReference type="Proteomes" id="UP000004605"/>
    </source>
</evidence>
<dbReference type="GO" id="GO:0009307">
    <property type="term" value="P:DNA restriction-modification system"/>
    <property type="evidence" value="ECO:0007669"/>
    <property type="project" value="UniProtKB-KW"/>
</dbReference>
<accession>F9S2Y6</accession>
<comment type="caution">
    <text evidence="5">The sequence shown here is derived from an EMBL/GenBank/DDBJ whole genome shotgun (WGS) entry which is preliminary data.</text>
</comment>
<name>F9S2Y6_9VIBR</name>
<dbReference type="GO" id="GO:0003677">
    <property type="term" value="F:DNA binding"/>
    <property type="evidence" value="ECO:0007669"/>
    <property type="project" value="UniProtKB-KW"/>
</dbReference>
<evidence type="ECO:0000313" key="5">
    <source>
        <dbReference type="EMBL" id="EGU38809.1"/>
    </source>
</evidence>
<keyword evidence="6" id="KW-1185">Reference proteome</keyword>
<dbReference type="InterPro" id="IPR052021">
    <property type="entry name" value="Type-I_RS_S_subunit"/>
</dbReference>
<dbReference type="RefSeq" id="WP_006712442.1">
    <property type="nucleotide sequence ID" value="NZ_AFWF01000159.1"/>
</dbReference>
<organism evidence="5 6">
    <name type="scientific">Vibrio ichthyoenteri ATCC 700023</name>
    <dbReference type="NCBI Taxonomy" id="870968"/>
    <lineage>
        <taxon>Bacteria</taxon>
        <taxon>Pseudomonadati</taxon>
        <taxon>Pseudomonadota</taxon>
        <taxon>Gammaproteobacteria</taxon>
        <taxon>Vibrionales</taxon>
        <taxon>Vibrionaceae</taxon>
        <taxon>Vibrio</taxon>
    </lineage>
</organism>
<dbReference type="PANTHER" id="PTHR30408:SF13">
    <property type="entry name" value="TYPE I RESTRICTION ENZYME HINDI SPECIFICITY SUBUNIT"/>
    <property type="match status" value="1"/>
</dbReference>
<dbReference type="OrthoDB" id="9798929at2"/>
<proteinExistence type="inferred from homology"/>
<dbReference type="InterPro" id="IPR044946">
    <property type="entry name" value="Restrct_endonuc_typeI_TRD_sf"/>
</dbReference>
<sequence length="445" mass="50789">MNNWSETTLGKVAEVFTGYPFKSEFYSEGLEDIKLLRGDNIAQGTMDWGDAKKWPFEQLKDFEEYQLKEGDVVLAMDRPWIGAGLKYSQILKSDLPALLVQRTARLRGSDVLDTGYLKYIIGSPWFTSYIKRITTGSVVPHISLKQIREFPVKLPSLEEQRSAVAILQAIDKKIELNNRINSELEAMAKTLYEYWFVQFDFPDVNGKPYKACGGKMVYNSVLKREIPQGWSVNSVSDWIRSDKTGDWGKESKQGNYTLQVDCIRGADINGINGQGNVDTPNRFILKKNDHKLLAPFDFVIEISGGSPTQSTGRMAFITEHVLDRFNHPLICSNFCKAIDLIDKSYFYNFAYQWKSLYENGVLFGWEGKTSGIKNLLFDSFVSNYKVVMPPTDLAEKFFQFVSPLQEQKQKRLKENAELESLRDWLLPMLMNGQVMVNPSAELKSA</sequence>
<keyword evidence="3" id="KW-0238">DNA-binding</keyword>
<feature type="domain" description="Type I restriction modification DNA specificity" evidence="4">
    <location>
        <begin position="2"/>
        <end position="186"/>
    </location>
</feature>
<evidence type="ECO:0000256" key="3">
    <source>
        <dbReference type="ARBA" id="ARBA00023125"/>
    </source>
</evidence>
<dbReference type="Gene3D" id="3.90.220.20">
    <property type="entry name" value="DNA methylase specificity domains"/>
    <property type="match status" value="2"/>
</dbReference>
<dbReference type="CDD" id="cd17259">
    <property type="entry name" value="RMtype1_S_StySKI-TRD2-CR2_like"/>
    <property type="match status" value="1"/>
</dbReference>
<comment type="similarity">
    <text evidence="1">Belongs to the type-I restriction system S methylase family.</text>
</comment>
<keyword evidence="2" id="KW-0680">Restriction system</keyword>
<evidence type="ECO:0000256" key="1">
    <source>
        <dbReference type="ARBA" id="ARBA00010923"/>
    </source>
</evidence>
<evidence type="ECO:0000259" key="4">
    <source>
        <dbReference type="Pfam" id="PF01420"/>
    </source>
</evidence>